<sequence>MEFYKVWHKKKNMRVINTHNNHETMGLYLTKTYPFCDCVRYLNV</sequence>
<reference evidence="1 2" key="1">
    <citation type="submission" date="2009-02" db="EMBL/GenBank/DDBJ databases">
        <title>Genome sequence of Bacillus cereus 03BB102.</title>
        <authorList>
            <person name="Dodson R.J."/>
            <person name="Jackson P."/>
            <person name="Munk A.C."/>
            <person name="Brettin T."/>
            <person name="Bruce D."/>
            <person name="Detter C."/>
            <person name="Tapia R."/>
            <person name="Han C."/>
            <person name="Sutton G."/>
            <person name="Sims D."/>
        </authorList>
    </citation>
    <scope>NUCLEOTIDE SEQUENCE [LARGE SCALE GENOMIC DNA]</scope>
    <source>
        <strain evidence="1 2">03BB102</strain>
        <plasmid evidence="2">Plasmid p03BB102_179</plasmid>
    </source>
</reference>
<proteinExistence type="predicted"/>
<evidence type="ECO:0000313" key="2">
    <source>
        <dbReference type="Proteomes" id="UP000002210"/>
    </source>
</evidence>
<dbReference type="AlphaFoldDB" id="A0A125YA27"/>
<accession>A0A125YA27</accession>
<dbReference type="EMBL" id="CP001406">
    <property type="protein sequence ID" value="ACO25767.1"/>
    <property type="molecule type" value="Genomic_DNA"/>
</dbReference>
<name>A0A125YA27_BACC3</name>
<dbReference type="Proteomes" id="UP000002210">
    <property type="component" value="Plasmid p03BB102_179"/>
</dbReference>
<keyword evidence="1" id="KW-0614">Plasmid</keyword>
<gene>
    <name evidence="1" type="ordered locus">BCA_A0035</name>
</gene>
<dbReference type="KEGG" id="bcx:BCA_A0035"/>
<organism evidence="1 2">
    <name type="scientific">Bacillus cereus (strain 03BB102)</name>
    <dbReference type="NCBI Taxonomy" id="572264"/>
    <lineage>
        <taxon>Bacteria</taxon>
        <taxon>Bacillati</taxon>
        <taxon>Bacillota</taxon>
        <taxon>Bacilli</taxon>
        <taxon>Bacillales</taxon>
        <taxon>Bacillaceae</taxon>
        <taxon>Bacillus</taxon>
        <taxon>Bacillus cereus group</taxon>
    </lineage>
</organism>
<protein>
    <submittedName>
        <fullName evidence="1">Uncharacterized protein</fullName>
    </submittedName>
</protein>
<geneLocation type="plasmid" evidence="1 2">
    <name>p03BB102_179</name>
</geneLocation>
<evidence type="ECO:0000313" key="1">
    <source>
        <dbReference type="EMBL" id="ACO25767.1"/>
    </source>
</evidence>